<accession>A0A2P8C801</accession>
<dbReference type="InterPro" id="IPR017871">
    <property type="entry name" value="ABC_transporter-like_CS"/>
</dbReference>
<evidence type="ECO:0000256" key="1">
    <source>
        <dbReference type="ARBA" id="ARBA00004236"/>
    </source>
</evidence>
<dbReference type="PANTHER" id="PTHR42711">
    <property type="entry name" value="ABC TRANSPORTER ATP-BINDING PROTEIN"/>
    <property type="match status" value="1"/>
</dbReference>
<evidence type="ECO:0000256" key="4">
    <source>
        <dbReference type="ARBA" id="ARBA00022458"/>
    </source>
</evidence>
<organism evidence="12 13">
    <name type="scientific">Prolixibacter denitrificans</name>
    <dbReference type="NCBI Taxonomy" id="1541063"/>
    <lineage>
        <taxon>Bacteria</taxon>
        <taxon>Pseudomonadati</taxon>
        <taxon>Bacteroidota</taxon>
        <taxon>Bacteroidia</taxon>
        <taxon>Marinilabiliales</taxon>
        <taxon>Prolixibacteraceae</taxon>
        <taxon>Prolixibacter</taxon>
    </lineage>
</organism>
<dbReference type="CDD" id="cd03230">
    <property type="entry name" value="ABC_DR_subfamily_A"/>
    <property type="match status" value="1"/>
</dbReference>
<sequence length="312" mass="35638">MENMHTPVIEVKQVHKSFKTVHAVQGLNLTIGKGEFVALLGPNGAGKTTLVEMIEGIRHPDKGEIRIMGKTWKHHEDELRHLIGLSLQETRFTDKLRVYETLRLFASFFGLGKERVEEIIELVALEEKRKAFVGNLSGGQRQRLALGISLLNKPKVLLLDEPTTGLDPNARREIWAILRKLKEQAETSMILTTHYMEEAEQLCDYIIIVDHGKVLREGTLEQLLKGEEGEKVIEFSLKDGPETLPPTNGKIGEMQWNGMQRSGKVTVQDMNTQLPEFMEYLQQNRLHLQDMECRRTTLDDLFTTLTGRHLHE</sequence>
<evidence type="ECO:0000256" key="3">
    <source>
        <dbReference type="ARBA" id="ARBA00022448"/>
    </source>
</evidence>
<evidence type="ECO:0000313" key="12">
    <source>
        <dbReference type="EMBL" id="PSK81100.1"/>
    </source>
</evidence>
<evidence type="ECO:0000313" key="14">
    <source>
        <dbReference type="Proteomes" id="UP000396862"/>
    </source>
</evidence>
<keyword evidence="5" id="KW-1003">Cell membrane</keyword>
<dbReference type="RefSeq" id="WP_106543417.1">
    <property type="nucleotide sequence ID" value="NZ_BLAU01000001.1"/>
</dbReference>
<evidence type="ECO:0000256" key="6">
    <source>
        <dbReference type="ARBA" id="ARBA00022741"/>
    </source>
</evidence>
<dbReference type="PANTHER" id="PTHR42711:SF5">
    <property type="entry name" value="ABC TRANSPORTER ATP-BINDING PROTEIN NATA"/>
    <property type="match status" value="1"/>
</dbReference>
<dbReference type="InterPro" id="IPR003439">
    <property type="entry name" value="ABC_transporter-like_ATP-bd"/>
</dbReference>
<keyword evidence="3" id="KW-0813">Transport</keyword>
<dbReference type="InterPro" id="IPR027417">
    <property type="entry name" value="P-loop_NTPase"/>
</dbReference>
<dbReference type="InterPro" id="IPR050763">
    <property type="entry name" value="ABC_transporter_ATP-binding"/>
</dbReference>
<dbReference type="InterPro" id="IPR003593">
    <property type="entry name" value="AAA+_ATPase"/>
</dbReference>
<evidence type="ECO:0000313" key="11">
    <source>
        <dbReference type="EMBL" id="GET22217.1"/>
    </source>
</evidence>
<dbReference type="FunFam" id="3.40.50.300:FF:000589">
    <property type="entry name" value="ABC transporter, ATP-binding subunit"/>
    <property type="match status" value="1"/>
</dbReference>
<evidence type="ECO:0000256" key="8">
    <source>
        <dbReference type="ARBA" id="ARBA00022967"/>
    </source>
</evidence>
<proteinExistence type="inferred from homology"/>
<feature type="domain" description="ABC transporter" evidence="10">
    <location>
        <begin position="9"/>
        <end position="236"/>
    </location>
</feature>
<dbReference type="GO" id="GO:0016887">
    <property type="term" value="F:ATP hydrolysis activity"/>
    <property type="evidence" value="ECO:0007669"/>
    <property type="project" value="InterPro"/>
</dbReference>
<reference evidence="11 14" key="2">
    <citation type="submission" date="2019-10" db="EMBL/GenBank/DDBJ databases">
        <title>Prolixibacter strains distinguished by the presence of nitrate reductase genes were adept at nitrate-dependent anaerobic corrosion of metallic iron and carbon steel.</title>
        <authorList>
            <person name="Iino T."/>
            <person name="Shono N."/>
            <person name="Ito K."/>
            <person name="Nakamura R."/>
            <person name="Sueoka K."/>
            <person name="Harayama S."/>
            <person name="Ohkuma M."/>
        </authorList>
    </citation>
    <scope>NUCLEOTIDE SEQUENCE [LARGE SCALE GENOMIC DNA]</scope>
    <source>
        <strain evidence="11 14">MIC1-1</strain>
    </source>
</reference>
<evidence type="ECO:0000256" key="5">
    <source>
        <dbReference type="ARBA" id="ARBA00022475"/>
    </source>
</evidence>
<dbReference type="PROSITE" id="PS50893">
    <property type="entry name" value="ABC_TRANSPORTER_2"/>
    <property type="match status" value="1"/>
</dbReference>
<dbReference type="Proteomes" id="UP000240621">
    <property type="component" value="Unassembled WGS sequence"/>
</dbReference>
<dbReference type="Proteomes" id="UP000396862">
    <property type="component" value="Unassembled WGS sequence"/>
</dbReference>
<dbReference type="AlphaFoldDB" id="A0A2P8C801"/>
<dbReference type="Gene3D" id="3.40.50.300">
    <property type="entry name" value="P-loop containing nucleotide triphosphate hydrolases"/>
    <property type="match status" value="1"/>
</dbReference>
<evidence type="ECO:0000256" key="9">
    <source>
        <dbReference type="ARBA" id="ARBA00023136"/>
    </source>
</evidence>
<comment type="subcellular location">
    <subcellularLocation>
        <location evidence="1">Cell membrane</location>
    </subcellularLocation>
</comment>
<name>A0A2P8C801_9BACT</name>
<dbReference type="GO" id="GO:0005524">
    <property type="term" value="F:ATP binding"/>
    <property type="evidence" value="ECO:0007669"/>
    <property type="project" value="UniProtKB-KW"/>
</dbReference>
<keyword evidence="8" id="KW-1278">Translocase</keyword>
<dbReference type="OrthoDB" id="9801987at2"/>
<dbReference type="SMART" id="SM00382">
    <property type="entry name" value="AAA"/>
    <property type="match status" value="1"/>
</dbReference>
<keyword evidence="7 12" id="KW-0067">ATP-binding</keyword>
<keyword evidence="14" id="KW-1185">Reference proteome</keyword>
<keyword evidence="6" id="KW-0547">Nucleotide-binding</keyword>
<dbReference type="EMBL" id="PYGC01000011">
    <property type="protein sequence ID" value="PSK81100.1"/>
    <property type="molecule type" value="Genomic_DNA"/>
</dbReference>
<protein>
    <submittedName>
        <fullName evidence="11">ABC transporter ATP-binding protein</fullName>
    </submittedName>
    <submittedName>
        <fullName evidence="12">ABC-2 type transport system ATP-binding protein</fullName>
    </submittedName>
</protein>
<keyword evidence="9" id="KW-0472">Membrane</keyword>
<gene>
    <name evidence="12" type="ORF">CLV93_11177</name>
    <name evidence="11" type="ORF">JCM18694_24630</name>
</gene>
<keyword evidence="4" id="KW-0536">Nodulation</keyword>
<dbReference type="PROSITE" id="PS00211">
    <property type="entry name" value="ABC_TRANSPORTER_1"/>
    <property type="match status" value="1"/>
</dbReference>
<dbReference type="EMBL" id="BLAU01000001">
    <property type="protein sequence ID" value="GET22217.1"/>
    <property type="molecule type" value="Genomic_DNA"/>
</dbReference>
<evidence type="ECO:0000313" key="13">
    <source>
        <dbReference type="Proteomes" id="UP000240621"/>
    </source>
</evidence>
<dbReference type="Pfam" id="PF00005">
    <property type="entry name" value="ABC_tran"/>
    <property type="match status" value="1"/>
</dbReference>
<dbReference type="GO" id="GO:0005886">
    <property type="term" value="C:plasma membrane"/>
    <property type="evidence" value="ECO:0007669"/>
    <property type="project" value="UniProtKB-SubCell"/>
</dbReference>
<evidence type="ECO:0000256" key="7">
    <source>
        <dbReference type="ARBA" id="ARBA00022840"/>
    </source>
</evidence>
<evidence type="ECO:0000256" key="2">
    <source>
        <dbReference type="ARBA" id="ARBA00005417"/>
    </source>
</evidence>
<comment type="caution">
    <text evidence="12">The sequence shown here is derived from an EMBL/GenBank/DDBJ whole genome shotgun (WGS) entry which is preliminary data.</text>
</comment>
<evidence type="ECO:0000259" key="10">
    <source>
        <dbReference type="PROSITE" id="PS50893"/>
    </source>
</evidence>
<comment type="similarity">
    <text evidence="2">Belongs to the ABC transporter superfamily.</text>
</comment>
<dbReference type="SUPFAM" id="SSF52540">
    <property type="entry name" value="P-loop containing nucleoside triphosphate hydrolases"/>
    <property type="match status" value="1"/>
</dbReference>
<reference evidence="12 13" key="1">
    <citation type="submission" date="2018-03" db="EMBL/GenBank/DDBJ databases">
        <title>Genomic Encyclopedia of Archaeal and Bacterial Type Strains, Phase II (KMG-II): from individual species to whole genera.</title>
        <authorList>
            <person name="Goeker M."/>
        </authorList>
    </citation>
    <scope>NUCLEOTIDE SEQUENCE [LARGE SCALE GENOMIC DNA]</scope>
    <source>
        <strain evidence="12 13">DSM 27267</strain>
    </source>
</reference>